<comment type="caution">
    <text evidence="1">The sequence shown here is derived from an EMBL/GenBank/DDBJ whole genome shotgun (WGS) entry which is preliminary data.</text>
</comment>
<dbReference type="RefSeq" id="WP_209774058.1">
    <property type="nucleotide sequence ID" value="NZ_JAGINP010000055.1"/>
</dbReference>
<evidence type="ECO:0000313" key="2">
    <source>
        <dbReference type="Proteomes" id="UP000781958"/>
    </source>
</evidence>
<evidence type="ECO:0000313" key="1">
    <source>
        <dbReference type="EMBL" id="MBP2297315.1"/>
    </source>
</evidence>
<proteinExistence type="predicted"/>
<dbReference type="Proteomes" id="UP000781958">
    <property type="component" value="Unassembled WGS sequence"/>
</dbReference>
<organism evidence="1 2">
    <name type="scientific">Azospirillum rugosum</name>
    <dbReference type="NCBI Taxonomy" id="416170"/>
    <lineage>
        <taxon>Bacteria</taxon>
        <taxon>Pseudomonadati</taxon>
        <taxon>Pseudomonadota</taxon>
        <taxon>Alphaproteobacteria</taxon>
        <taxon>Rhodospirillales</taxon>
        <taxon>Azospirillaceae</taxon>
        <taxon>Azospirillum</taxon>
    </lineage>
</organism>
<protein>
    <submittedName>
        <fullName evidence="1">Uncharacterized protein</fullName>
    </submittedName>
</protein>
<reference evidence="1 2" key="1">
    <citation type="submission" date="2021-03" db="EMBL/GenBank/DDBJ databases">
        <title>Genomic Encyclopedia of Type Strains, Phase III (KMG-III): the genomes of soil and plant-associated and newly described type strains.</title>
        <authorList>
            <person name="Whitman W."/>
        </authorList>
    </citation>
    <scope>NUCLEOTIDE SEQUENCE [LARGE SCALE GENOMIC DNA]</scope>
    <source>
        <strain evidence="1 2">IMMIB AFH-6</strain>
    </source>
</reference>
<dbReference type="EMBL" id="JAGINP010000055">
    <property type="protein sequence ID" value="MBP2297315.1"/>
    <property type="molecule type" value="Genomic_DNA"/>
</dbReference>
<accession>A0ABS4SXP5</accession>
<gene>
    <name evidence="1" type="ORF">J2851_007137</name>
</gene>
<keyword evidence="2" id="KW-1185">Reference proteome</keyword>
<sequence length="520" mass="55833">MEKKMQRLRFSSSTFRNVAISSGSTEMVGRYGSAAAEFVKAYTGIDNETGVRLAKGLKRISEYKVSTKSSKDAANNIKQQAGFSAEVQTTAQTNAENIINGRAERVMRSDDHPDFGTNHPIYDHIEVDAHGVYIPGSGSQMKFVNDTEELLKNIAQGKGGGSNDKSRYLNAKLDLPSEQVAGAVKFCDERAKALREQADRLEALGKAELAAEKRAQAANYDTVKGNIRDSGLTTRQALFLRKHPELATAFNITRTSHRAGVRGAEIGALFGGAISAVTNVIAVHQGDKELEQAILDTVADTGKAAAAGYGTAFVGTAVKGVMQQSANATTRSLARTSLPSMVVTVCLEVGSAVRQYVRGEIDEVEFLETIGERGSGLLASGLFTAVGQVVIPIPVVGGAIGGMIGYTLSSMLYQDALAAFKDAREAHENYLEIKEYCEVARASLEGYRLEFRTRFVEWLDDGRAEIADSISSMDAAVLSGRIDDFAASANSLAALMGKTLQFVNRSQFDDFMTSDSALVL</sequence>
<name>A0ABS4SXP5_9PROT</name>